<evidence type="ECO:0000259" key="6">
    <source>
        <dbReference type="Pfam" id="PF08281"/>
    </source>
</evidence>
<keyword evidence="8" id="KW-1185">Reference proteome</keyword>
<accession>A0A2D2CWN4</accession>
<dbReference type="GO" id="GO:0003677">
    <property type="term" value="F:DNA binding"/>
    <property type="evidence" value="ECO:0007669"/>
    <property type="project" value="InterPro"/>
</dbReference>
<dbReference type="InterPro" id="IPR036388">
    <property type="entry name" value="WH-like_DNA-bd_sf"/>
</dbReference>
<proteinExistence type="inferred from homology"/>
<dbReference type="InterPro" id="IPR007627">
    <property type="entry name" value="RNA_pol_sigma70_r2"/>
</dbReference>
<dbReference type="Gene3D" id="1.10.10.10">
    <property type="entry name" value="Winged helix-like DNA-binding domain superfamily/Winged helix DNA-binding domain"/>
    <property type="match status" value="1"/>
</dbReference>
<dbReference type="Pfam" id="PF08281">
    <property type="entry name" value="Sigma70_r4_2"/>
    <property type="match status" value="1"/>
</dbReference>
<protein>
    <submittedName>
        <fullName evidence="7">RNA polymerase sigma factor</fullName>
    </submittedName>
</protein>
<sequence>MSEAKFFSIRELFARSHRDLLRLLVRRVGPSDAPDLLQETFLRVMHREAETIVDPSAYLRRTAVNLAMDFSRRRRLETKLFVPEDSAPETPAPEISVEQSLEAGHRAELLAQAIATLPPKCREVFVMRMHEELPQDEIARRLGISRNMVDRHLRIAIRRCRQAVS</sequence>
<dbReference type="InterPro" id="IPR013324">
    <property type="entry name" value="RNA_pol_sigma_r3/r4-like"/>
</dbReference>
<keyword evidence="3" id="KW-0731">Sigma factor</keyword>
<keyword evidence="4" id="KW-0804">Transcription</keyword>
<dbReference type="SUPFAM" id="SSF88659">
    <property type="entry name" value="Sigma3 and sigma4 domains of RNA polymerase sigma factors"/>
    <property type="match status" value="1"/>
</dbReference>
<dbReference type="Gene3D" id="1.10.1740.10">
    <property type="match status" value="1"/>
</dbReference>
<organism evidence="7 8">
    <name type="scientific">Methylosinus trichosporium (strain ATCC 35070 / NCIMB 11131 / UNIQEM 75 / OB3b)</name>
    <dbReference type="NCBI Taxonomy" id="595536"/>
    <lineage>
        <taxon>Bacteria</taxon>
        <taxon>Pseudomonadati</taxon>
        <taxon>Pseudomonadota</taxon>
        <taxon>Alphaproteobacteria</taxon>
        <taxon>Hyphomicrobiales</taxon>
        <taxon>Methylocystaceae</taxon>
        <taxon>Methylosinus</taxon>
    </lineage>
</organism>
<evidence type="ECO:0000313" key="7">
    <source>
        <dbReference type="EMBL" id="ATQ67086.1"/>
    </source>
</evidence>
<gene>
    <name evidence="7" type="ORF">CQW49_03675</name>
</gene>
<comment type="similarity">
    <text evidence="1">Belongs to the sigma-70 factor family. ECF subfamily.</text>
</comment>
<evidence type="ECO:0000256" key="3">
    <source>
        <dbReference type="ARBA" id="ARBA00023082"/>
    </source>
</evidence>
<keyword evidence="2" id="KW-0805">Transcription regulation</keyword>
<evidence type="ECO:0000256" key="1">
    <source>
        <dbReference type="ARBA" id="ARBA00010641"/>
    </source>
</evidence>
<evidence type="ECO:0000256" key="2">
    <source>
        <dbReference type="ARBA" id="ARBA00023015"/>
    </source>
</evidence>
<evidence type="ECO:0000313" key="8">
    <source>
        <dbReference type="Proteomes" id="UP000230709"/>
    </source>
</evidence>
<dbReference type="Pfam" id="PF04542">
    <property type="entry name" value="Sigma70_r2"/>
    <property type="match status" value="1"/>
</dbReference>
<dbReference type="AlphaFoldDB" id="A0A2D2CWN4"/>
<dbReference type="InterPro" id="IPR013249">
    <property type="entry name" value="RNA_pol_sigma70_r4_t2"/>
</dbReference>
<reference evidence="8" key="1">
    <citation type="submission" date="2017-10" db="EMBL/GenBank/DDBJ databases">
        <title>Completed PacBio SMRT sequence of Methylosinus trichosporium OB3b reveals presence of a third large plasmid.</title>
        <authorList>
            <person name="Charles T.C."/>
            <person name="Lynch M.D.J."/>
            <person name="Heil J.R."/>
            <person name="Cheng J."/>
        </authorList>
    </citation>
    <scope>NUCLEOTIDE SEQUENCE [LARGE SCALE GENOMIC DNA]</scope>
    <source>
        <strain evidence="8">OB3b</strain>
    </source>
</reference>
<evidence type="ECO:0000256" key="4">
    <source>
        <dbReference type="ARBA" id="ARBA00023163"/>
    </source>
</evidence>
<dbReference type="CDD" id="cd06171">
    <property type="entry name" value="Sigma70_r4"/>
    <property type="match status" value="1"/>
</dbReference>
<dbReference type="GO" id="GO:0016987">
    <property type="term" value="F:sigma factor activity"/>
    <property type="evidence" value="ECO:0007669"/>
    <property type="project" value="UniProtKB-KW"/>
</dbReference>
<dbReference type="KEGG" id="mtw:CQW49_03675"/>
<dbReference type="PANTHER" id="PTHR43133">
    <property type="entry name" value="RNA POLYMERASE ECF-TYPE SIGMA FACTO"/>
    <property type="match status" value="1"/>
</dbReference>
<dbReference type="STRING" id="595536.GCA_000178815_04425"/>
<dbReference type="SUPFAM" id="SSF88946">
    <property type="entry name" value="Sigma2 domain of RNA polymerase sigma factors"/>
    <property type="match status" value="1"/>
</dbReference>
<dbReference type="InterPro" id="IPR039425">
    <property type="entry name" value="RNA_pol_sigma-70-like"/>
</dbReference>
<dbReference type="GO" id="GO:0006352">
    <property type="term" value="P:DNA-templated transcription initiation"/>
    <property type="evidence" value="ECO:0007669"/>
    <property type="project" value="InterPro"/>
</dbReference>
<name>A0A2D2CWN4_METT3</name>
<feature type="domain" description="RNA polymerase sigma factor 70 region 4 type 2" evidence="6">
    <location>
        <begin position="108"/>
        <end position="160"/>
    </location>
</feature>
<dbReference type="Proteomes" id="UP000230709">
    <property type="component" value="Chromosome"/>
</dbReference>
<dbReference type="InterPro" id="IPR013325">
    <property type="entry name" value="RNA_pol_sigma_r2"/>
</dbReference>
<feature type="domain" description="RNA polymerase sigma-70 region 2" evidence="5">
    <location>
        <begin position="12"/>
        <end position="75"/>
    </location>
</feature>
<evidence type="ECO:0000259" key="5">
    <source>
        <dbReference type="Pfam" id="PF04542"/>
    </source>
</evidence>
<dbReference type="NCBIfam" id="TIGR02937">
    <property type="entry name" value="sigma70-ECF"/>
    <property type="match status" value="1"/>
</dbReference>
<dbReference type="InterPro" id="IPR014284">
    <property type="entry name" value="RNA_pol_sigma-70_dom"/>
</dbReference>
<dbReference type="PANTHER" id="PTHR43133:SF63">
    <property type="entry name" value="RNA POLYMERASE SIGMA FACTOR FECI-RELATED"/>
    <property type="match status" value="1"/>
</dbReference>
<dbReference type="EMBL" id="CP023737">
    <property type="protein sequence ID" value="ATQ67086.1"/>
    <property type="molecule type" value="Genomic_DNA"/>
</dbReference>
<dbReference type="RefSeq" id="WP_003612151.1">
    <property type="nucleotide sequence ID" value="NZ_ADVE02000001.1"/>
</dbReference>